<evidence type="ECO:0000313" key="2">
    <source>
        <dbReference type="Proteomes" id="UP000223366"/>
    </source>
</evidence>
<protein>
    <submittedName>
        <fullName evidence="1">Uncharacterized protein</fullName>
    </submittedName>
</protein>
<proteinExistence type="predicted"/>
<dbReference type="AlphaFoldDB" id="A0A9X7GFT8"/>
<dbReference type="RefSeq" id="WP_098685582.1">
    <property type="nucleotide sequence ID" value="NZ_NVDU01000003.1"/>
</dbReference>
<dbReference type="Proteomes" id="UP000223366">
    <property type="component" value="Unassembled WGS sequence"/>
</dbReference>
<dbReference type="EMBL" id="NVDU01000003">
    <property type="protein sequence ID" value="PFV35721.1"/>
    <property type="molecule type" value="Genomic_DNA"/>
</dbReference>
<reference evidence="1 2" key="1">
    <citation type="submission" date="2017-09" db="EMBL/GenBank/DDBJ databases">
        <title>Large-scale bioinformatics analysis of Bacillus genomes uncovers conserved roles of natural products in bacterial physiology.</title>
        <authorList>
            <consortium name="Agbiome Team Llc"/>
            <person name="Bleich R.M."/>
            <person name="Grubbs K.J."/>
            <person name="Santa Maria K.C."/>
            <person name="Allen S.E."/>
            <person name="Farag S."/>
            <person name="Shank E.A."/>
            <person name="Bowers A."/>
        </authorList>
    </citation>
    <scope>NUCLEOTIDE SEQUENCE [LARGE SCALE GENOMIC DNA]</scope>
    <source>
        <strain evidence="1 2">AFS060060</strain>
    </source>
</reference>
<name>A0A9X7GFT8_BACTU</name>
<comment type="caution">
    <text evidence="1">The sequence shown here is derived from an EMBL/GenBank/DDBJ whole genome shotgun (WGS) entry which is preliminary data.</text>
</comment>
<gene>
    <name evidence="1" type="ORF">COK99_01490</name>
</gene>
<accession>A0A9X7GFT8</accession>
<sequence>MTDLHFLNSPTPKPISNKPDCNRMVAEKLGTTTRGCNCQSMILLLIQNGEIKTWENITATPCHLIEMKIGKTEDEYTSYIKDGEGIYAPERKGTSYTFDINGDFKEFGEPARYIETIKLGDKYFTKQVCDAFDEVTWEFFEDYNCPDELKELPTGIYRLLIEHACFNSWSPDCGYEGDGDVDYKLYTDIPLHYYWKYKEELVAEAEPEAEELAARYIYLQEINNLNY</sequence>
<organism evidence="1 2">
    <name type="scientific">Bacillus thuringiensis</name>
    <dbReference type="NCBI Taxonomy" id="1428"/>
    <lineage>
        <taxon>Bacteria</taxon>
        <taxon>Bacillati</taxon>
        <taxon>Bacillota</taxon>
        <taxon>Bacilli</taxon>
        <taxon>Bacillales</taxon>
        <taxon>Bacillaceae</taxon>
        <taxon>Bacillus</taxon>
        <taxon>Bacillus cereus group</taxon>
    </lineage>
</organism>
<evidence type="ECO:0000313" key="1">
    <source>
        <dbReference type="EMBL" id="PFV35721.1"/>
    </source>
</evidence>